<feature type="compositionally biased region" description="Polar residues" evidence="1">
    <location>
        <begin position="25"/>
        <end position="48"/>
    </location>
</feature>
<feature type="region of interest" description="Disordered" evidence="1">
    <location>
        <begin position="22"/>
        <end position="71"/>
    </location>
</feature>
<dbReference type="AlphaFoldDB" id="K2RHI2"/>
<evidence type="ECO:0000313" key="3">
    <source>
        <dbReference type="Proteomes" id="UP000007129"/>
    </source>
</evidence>
<organism evidence="2 3">
    <name type="scientific">Macrophomina phaseolina (strain MS6)</name>
    <name type="common">Charcoal rot fungus</name>
    <dbReference type="NCBI Taxonomy" id="1126212"/>
    <lineage>
        <taxon>Eukaryota</taxon>
        <taxon>Fungi</taxon>
        <taxon>Dikarya</taxon>
        <taxon>Ascomycota</taxon>
        <taxon>Pezizomycotina</taxon>
        <taxon>Dothideomycetes</taxon>
        <taxon>Dothideomycetes incertae sedis</taxon>
        <taxon>Botryosphaeriales</taxon>
        <taxon>Botryosphaeriaceae</taxon>
        <taxon>Macrophomina</taxon>
    </lineage>
</organism>
<evidence type="ECO:0000256" key="1">
    <source>
        <dbReference type="SAM" id="MobiDB-lite"/>
    </source>
</evidence>
<protein>
    <submittedName>
        <fullName evidence="2">Uncharacterized protein</fullName>
    </submittedName>
</protein>
<feature type="compositionally biased region" description="Low complexity" evidence="1">
    <location>
        <begin position="137"/>
        <end position="149"/>
    </location>
</feature>
<sequence length="166" mass="16719">MYGHIKTLAEAEKKGIEAAGGSVDLFQSSRPTTPSCSVSPQGTATSPPSGRLSGTGPAANGPLAPSGASTPVCSSAPAPLVAVRKALPLPPCRLSPTMASSTSLSATSTPSPCCLTYPRSAVAPLGVPVPSPPATVRASPRPRNLSSLRLRARPFTSPSPRSTLHD</sequence>
<name>K2RHI2_MACPH</name>
<gene>
    <name evidence="2" type="ORF">MPH_00622</name>
</gene>
<dbReference type="HOGENOM" id="CLU_1603039_0_0_1"/>
<dbReference type="InParanoid" id="K2RHI2"/>
<feature type="region of interest" description="Disordered" evidence="1">
    <location>
        <begin position="125"/>
        <end position="166"/>
    </location>
</feature>
<proteinExistence type="predicted"/>
<reference evidence="2 3" key="1">
    <citation type="journal article" date="2012" name="BMC Genomics">
        <title>Tools to kill: Genome of one of the most destructive plant pathogenic fungi Macrophomina phaseolina.</title>
        <authorList>
            <person name="Islam M.S."/>
            <person name="Haque M.S."/>
            <person name="Islam M.M."/>
            <person name="Emdad E.M."/>
            <person name="Halim A."/>
            <person name="Hossen Q.M.M."/>
            <person name="Hossain M.Z."/>
            <person name="Ahmed B."/>
            <person name="Rahim S."/>
            <person name="Rahman M.S."/>
            <person name="Alam M.M."/>
            <person name="Hou S."/>
            <person name="Wan X."/>
            <person name="Saito J.A."/>
            <person name="Alam M."/>
        </authorList>
    </citation>
    <scope>NUCLEOTIDE SEQUENCE [LARGE SCALE GENOMIC DNA]</scope>
    <source>
        <strain evidence="2 3">MS6</strain>
    </source>
</reference>
<dbReference type="Proteomes" id="UP000007129">
    <property type="component" value="Unassembled WGS sequence"/>
</dbReference>
<dbReference type="EMBL" id="AHHD01000031">
    <property type="protein sequence ID" value="EKG22031.1"/>
    <property type="molecule type" value="Genomic_DNA"/>
</dbReference>
<accession>K2RHI2</accession>
<evidence type="ECO:0000313" key="2">
    <source>
        <dbReference type="EMBL" id="EKG22031.1"/>
    </source>
</evidence>
<dbReference type="VEuPathDB" id="FungiDB:MPH_00622"/>
<comment type="caution">
    <text evidence="2">The sequence shown here is derived from an EMBL/GenBank/DDBJ whole genome shotgun (WGS) entry which is preliminary data.</text>
</comment>
<dbReference type="STRING" id="1126212.K2RHI2"/>
<feature type="compositionally biased region" description="Polar residues" evidence="1">
    <location>
        <begin position="156"/>
        <end position="166"/>
    </location>
</feature>